<evidence type="ECO:0000256" key="5">
    <source>
        <dbReference type="ARBA" id="ARBA00022771"/>
    </source>
</evidence>
<keyword evidence="5" id="KW-0863">Zinc-finger</keyword>
<keyword evidence="7" id="KW-0391">Immunity</keyword>
<dbReference type="PANTHER" id="PTHR10887">
    <property type="entry name" value="DNA2/NAM7 HELICASE FAMILY"/>
    <property type="match status" value="1"/>
</dbReference>
<evidence type="ECO:0000256" key="6">
    <source>
        <dbReference type="ARBA" id="ARBA00022833"/>
    </source>
</evidence>
<feature type="region of interest" description="Disordered" evidence="9">
    <location>
        <begin position="1"/>
        <end position="23"/>
    </location>
</feature>
<dbReference type="SUPFAM" id="SSF52540">
    <property type="entry name" value="P-loop containing nucleoside triphosphate hydrolases"/>
    <property type="match status" value="1"/>
</dbReference>
<evidence type="ECO:0000256" key="4">
    <source>
        <dbReference type="ARBA" id="ARBA00022737"/>
    </source>
</evidence>
<evidence type="ECO:0000256" key="8">
    <source>
        <dbReference type="SAM" id="Coils"/>
    </source>
</evidence>
<dbReference type="InterPro" id="IPR041677">
    <property type="entry name" value="DNA2/NAM7_AAA_11"/>
</dbReference>
<dbReference type="InterPro" id="IPR045055">
    <property type="entry name" value="DNA2/NAM7-like"/>
</dbReference>
<comment type="subcellular location">
    <subcellularLocation>
        <location evidence="1">Cytoplasm</location>
    </subcellularLocation>
</comment>
<keyword evidence="6" id="KW-0862">Zinc</keyword>
<evidence type="ECO:0000313" key="12">
    <source>
        <dbReference type="Proteomes" id="UP001235939"/>
    </source>
</evidence>
<dbReference type="CDD" id="cd18808">
    <property type="entry name" value="SF1_C_Upf1"/>
    <property type="match status" value="1"/>
</dbReference>
<dbReference type="InterPro" id="IPR041679">
    <property type="entry name" value="DNA2/NAM7-like_C"/>
</dbReference>
<evidence type="ECO:0000259" key="10">
    <source>
        <dbReference type="PROSITE" id="PS51981"/>
    </source>
</evidence>
<dbReference type="InterPro" id="IPR046439">
    <property type="entry name" value="ZF_RZ_dom"/>
</dbReference>
<dbReference type="EMBL" id="CP092865">
    <property type="protein sequence ID" value="UYV64754.1"/>
    <property type="molecule type" value="Genomic_DNA"/>
</dbReference>
<dbReference type="PROSITE" id="PS51981">
    <property type="entry name" value="ZF_RZ"/>
    <property type="match status" value="1"/>
</dbReference>
<feature type="domain" description="RZ-type" evidence="10">
    <location>
        <begin position="2419"/>
        <end position="2488"/>
    </location>
</feature>
<organism evidence="11 12">
    <name type="scientific">Cordylochernes scorpioides</name>
    <dbReference type="NCBI Taxonomy" id="51811"/>
    <lineage>
        <taxon>Eukaryota</taxon>
        <taxon>Metazoa</taxon>
        <taxon>Ecdysozoa</taxon>
        <taxon>Arthropoda</taxon>
        <taxon>Chelicerata</taxon>
        <taxon>Arachnida</taxon>
        <taxon>Pseudoscorpiones</taxon>
        <taxon>Cheliferoidea</taxon>
        <taxon>Chernetidae</taxon>
        <taxon>Cordylochernes</taxon>
    </lineage>
</organism>
<feature type="compositionally biased region" description="Pro residues" evidence="9">
    <location>
        <begin position="543"/>
        <end position="558"/>
    </location>
</feature>
<proteinExistence type="predicted"/>
<accession>A0ABY6K7B7</accession>
<feature type="compositionally biased region" description="Low complexity" evidence="9">
    <location>
        <begin position="382"/>
        <end position="391"/>
    </location>
</feature>
<dbReference type="InterPro" id="IPR047187">
    <property type="entry name" value="SF1_C_Upf1"/>
</dbReference>
<dbReference type="SMART" id="SM00438">
    <property type="entry name" value="ZnF_NFX"/>
    <property type="match status" value="4"/>
</dbReference>
<dbReference type="PANTHER" id="PTHR10887:SF341">
    <property type="entry name" value="NFX1-TYPE ZINC FINGER-CONTAINING PROTEIN 1"/>
    <property type="match status" value="1"/>
</dbReference>
<protein>
    <submittedName>
        <fullName evidence="11">ZNFX1</fullName>
    </submittedName>
</protein>
<evidence type="ECO:0000256" key="3">
    <source>
        <dbReference type="ARBA" id="ARBA00022723"/>
    </source>
</evidence>
<dbReference type="InterPro" id="IPR057373">
    <property type="entry name" value="ZNFX1"/>
</dbReference>
<reference evidence="11 12" key="1">
    <citation type="submission" date="2022-01" db="EMBL/GenBank/DDBJ databases">
        <title>A chromosomal length assembly of Cordylochernes scorpioides.</title>
        <authorList>
            <person name="Zeh D."/>
            <person name="Zeh J."/>
        </authorList>
    </citation>
    <scope>NUCLEOTIDE SEQUENCE [LARGE SCALE GENOMIC DNA]</scope>
    <source>
        <strain evidence="11">IN4F17</strain>
        <tissue evidence="11">Whole Body</tissue>
    </source>
</reference>
<dbReference type="Pfam" id="PF25396">
    <property type="entry name" value="ZNFX1"/>
    <property type="match status" value="1"/>
</dbReference>
<gene>
    <name evidence="11" type="ORF">LAZ67_3001856</name>
</gene>
<keyword evidence="2" id="KW-0963">Cytoplasm</keyword>
<keyword evidence="12" id="KW-1185">Reference proteome</keyword>
<dbReference type="Proteomes" id="UP001235939">
    <property type="component" value="Chromosome 03"/>
</dbReference>
<evidence type="ECO:0000256" key="9">
    <source>
        <dbReference type="SAM" id="MobiDB-lite"/>
    </source>
</evidence>
<feature type="region of interest" description="Disordered" evidence="9">
    <location>
        <begin position="92"/>
        <end position="138"/>
    </location>
</feature>
<keyword evidence="3" id="KW-0479">Metal-binding</keyword>
<dbReference type="CDD" id="cd06008">
    <property type="entry name" value="NF-X1-zinc-finger"/>
    <property type="match status" value="1"/>
</dbReference>
<evidence type="ECO:0000256" key="1">
    <source>
        <dbReference type="ARBA" id="ARBA00004496"/>
    </source>
</evidence>
<keyword evidence="4" id="KW-0677">Repeat</keyword>
<dbReference type="Pfam" id="PF13086">
    <property type="entry name" value="AAA_11"/>
    <property type="match status" value="1"/>
</dbReference>
<feature type="region of interest" description="Disordered" evidence="9">
    <location>
        <begin position="346"/>
        <end position="434"/>
    </location>
</feature>
<feature type="compositionally biased region" description="Low complexity" evidence="9">
    <location>
        <begin position="108"/>
        <end position="124"/>
    </location>
</feature>
<evidence type="ECO:0000256" key="7">
    <source>
        <dbReference type="ARBA" id="ARBA00022859"/>
    </source>
</evidence>
<dbReference type="Pfam" id="PF13087">
    <property type="entry name" value="AAA_12"/>
    <property type="match status" value="1"/>
</dbReference>
<name>A0ABY6K7B7_9ARAC</name>
<dbReference type="InterPro" id="IPR000967">
    <property type="entry name" value="Znf_NFX1"/>
</dbReference>
<evidence type="ECO:0000256" key="2">
    <source>
        <dbReference type="ARBA" id="ARBA00022490"/>
    </source>
</evidence>
<feature type="coiled-coil region" evidence="8">
    <location>
        <begin position="1328"/>
        <end position="1355"/>
    </location>
</feature>
<evidence type="ECO:0000313" key="11">
    <source>
        <dbReference type="EMBL" id="UYV64754.1"/>
    </source>
</evidence>
<feature type="compositionally biased region" description="Pro residues" evidence="9">
    <location>
        <begin position="596"/>
        <end position="612"/>
    </location>
</feature>
<feature type="compositionally biased region" description="Pro residues" evidence="9">
    <location>
        <begin position="392"/>
        <end position="415"/>
    </location>
</feature>
<feature type="region of interest" description="Disordered" evidence="9">
    <location>
        <begin position="540"/>
        <end position="631"/>
    </location>
</feature>
<keyword evidence="8" id="KW-0175">Coiled coil</keyword>
<dbReference type="Pfam" id="PF20173">
    <property type="entry name" value="ZnF_RZ-type"/>
    <property type="match status" value="1"/>
</dbReference>
<sequence>MVWAESPSKAEEKPVRLGSKAQPSAEITAKDVLQNKNPIVLNKNQNYVNPSAGSQDANSAAPVDLAAIPTSDAAAQVRRNWADITEEVNPGAEEGFTLVQGRKRRRGSANSPTAAAPSSNPGGSRTIRRPQPSAGSVPRAQEIRVTRAHIAEARARQASSSEEHCVYIEDSPELEPFHYLRALDRMLGGTAGVIQITKVNGHQLLGLTNRGLAERLISEGLEVEGTLLRAFPFRKRAERITVGNLPFFVADSAVITALSPYGRVTSIAPKQMKAGPYVYVDGRRDVFITLHEGITIERLPTRLDINIKGEAWPAYLSSGIRCSRCHGQGHRRAICPLLAGLANNTRMAPPTTHAPPQRSAAQPPAPTPSNPAMEVCSAPPVARAALHSSAPRPSPPAAPAYPMEETPPAPPPVTPAPSLRTPGSREPAAPTPDVEMSIVEETFASSTSSAKNATRVDLDAFIEKHPSVSFAGTDALGLGREEVLDLLSSMTKTQRKGPLLSPPQCDALAGLIRQILNLKPGAASNLYKVLGQVKAELRTTPAAVPPTPPLPVPRPAEPMLPTTHREELTPPLMTPPPPAPTDMEEDDPITEEERCAPPPPAPRLAGPIPPVPHGDTTTPAMTTPPPPLSLDRRWKMTRDLIHELSREIDLEHTFQSQVDMDDIVRAVLYPGDREPFIKRLPTRDRYILSGFINTVIWRTRDGDPSMLESMSELRKLLPEMDPAKVLRTLQYFADKQDNHPEPKPSKYKDSFPKIGIKFFKELLDKDAVTTAMTLRSKTQGFQHLFRTGRPIMKDFLQLILKVVAKACEQEDHLYVRGFLKEFPIDEFVRDVQAYLVAQSYQTLNLTALDPLEHLIKFLSAYMSHLESEGSMKFAVLKPFIQGVLDKLKKCSYTIPAHVTQQLEDLEVKKNSFMTNVVTYDQQQMRTKEERLHSQAPPDNFRIIDIFPTKLDLEFNEKPFLRTNIARGKYRDVEHYLDVQFRLLREDYVRPLREGISHYKLTRNVKKKSKVVHLRDIRVYHNVKIIQNIPTEAGIVTVLNFDLSGLKNVKWETSKRLLHSSLVCLTYDDFETFHFATVAVRKPEFLKKGFVEVQLENLTADHFLELATKVYTMVETSAYFEAYRHVLKGLQTITEEKFPFKRYIVDAFPTIDMPDYLKDGALFDLRPLLNPLPKEPLKEMKQAVVSPNYNILKLESWPSKERCGLDEAQYHAMQAALTKELAIIQGPPGTGKTFIGLRIMQLLLHNKDVWKTGEEEKSPILIVCYTNHALDQFLEGILAFTTNLIRVGGRSKNESLYEYQVSSQRQKRRHDRKVPSHILSNLYRIKDSLKETEIHINTIEEEIREANSRIVKFTDLEPFMLPDHAYYLKSSLDKWLVVSNEPVWDDEEDIQMFEAPAAQVPQAELEEGEIEDEEEEVDIEMINSMREVDLEDFKHDYDFLRQQDRKPEKDGWKKVAGPSHEERNRIKSQRNVIINKLKSIKRVMSDDEAQRIDNVWQLPHSNRWRLYQKWVNLFIWDRMLKMRRRKQEYLDLVQELKVLRMEEDIFLAMEAEVVGMTTSGAAKYRHIVERLASRIVIVEEAAEVLEAHILTSLTSHVQHLILIGDHQQLRPSPTVYELAKKYNLELSLFERLVNNKLECFQLVTQHRMKPCISQLLVPHIYPELRNAPSVEKYEDIKGIDKSMFFLDHAQREDVMEESRSHSNIHEQKMLLELAKYIVLQGYNASQLTVLTTYSSQMFAIKKLFKSQALTQDIHITVVDNFQGEENDIILVSFVRSNEDGNIGFLKTANRVCVALSRARQGLYCIGNFTLMSSKTPLWNNIVGYLTESQNISNVLKLRCQQHTDRVTEVRREEDFRNVKEGGCDLPCNYRLECGHSCTRMCHIYDRDHVKFQCNKVCNKVLCDNGHRCNKKCFQECGKCKILVDKVLPVCKHTQKLPCFQKPETAHCQQPCPILLSCGHQCNSLCSQTCPPCSVLIEAPTLCGHTIKIMCSEKNKAKELSNLCKKPCKQMLACEHMCKGTCGKCYHGRIHQPCEQRCDRPLICNHSCQESCSMNCPPCKRKCENFCQHSRCPLPCGVPCTPCMEKCNWHCPHLKCTLFCYEVCNRKPCNKPCPKKLKCGHPCIGFCGEPCPRLCAVHDKEELTQIFFGSEDEKDARFVLLEDCKHIFESEGLARWFEESSSREIQLPTCPRCKTPVRRNYRFGSSVKKALSDLHKVKEKIFGTAHEVLDLKENLLQKIDSITFENSSYLGLESSSKIFCSKILNDLVTSKNDLKKKKVSKVRITFLHNILNLITRCAALKKKPEFYHFSLSESTSKNIGPLYKFYQATMTMVEAVLSAMYFQDKSYNLEEIEREYIRLENILMIAKWDESFRHHQKYPKYFEAFSKLVVSYQKFSPATVKEIKNLIEKAKTEGLFSTLAITQEERSQILKALNLAQGHWFRCPNGHYYVITECGGAMQEGRCNECQATIGGGSHNIRSDNSFGGEMDGARHPAFSNMANIQNFDPLQFLE</sequence>
<dbReference type="InterPro" id="IPR027417">
    <property type="entry name" value="P-loop_NTPase"/>
</dbReference>
<dbReference type="CDD" id="cd17936">
    <property type="entry name" value="EEXXEc_NFX1"/>
    <property type="match status" value="1"/>
</dbReference>
<dbReference type="Gene3D" id="3.40.50.300">
    <property type="entry name" value="P-loop containing nucleotide triphosphate hydrolases"/>
    <property type="match status" value="3"/>
</dbReference>